<proteinExistence type="predicted"/>
<sequence>MNNQVVEGDFRKGTLISLTLFGRVILGNWKRIDITDLIYKAEKITSENKKDIISATGWGVLSGLTFGPLGALAGLVFGGRKKQYGIMCYLKDDRKFVAVVDSELLNKIMMLSSE</sequence>
<keyword evidence="1" id="KW-0472">Membrane</keyword>
<comment type="caution">
    <text evidence="2">The sequence shown here is derived from an EMBL/GenBank/DDBJ whole genome shotgun (WGS) entry which is preliminary data.</text>
</comment>
<dbReference type="EMBL" id="BARV01022345">
    <property type="protein sequence ID" value="GAI19435.1"/>
    <property type="molecule type" value="Genomic_DNA"/>
</dbReference>
<protein>
    <submittedName>
        <fullName evidence="2">Uncharacterized protein</fullName>
    </submittedName>
</protein>
<accession>X1MXL5</accession>
<evidence type="ECO:0000256" key="1">
    <source>
        <dbReference type="SAM" id="Phobius"/>
    </source>
</evidence>
<feature type="transmembrane region" description="Helical" evidence="1">
    <location>
        <begin position="55"/>
        <end position="77"/>
    </location>
</feature>
<keyword evidence="1" id="KW-1133">Transmembrane helix</keyword>
<keyword evidence="1" id="KW-0812">Transmembrane</keyword>
<dbReference type="AlphaFoldDB" id="X1MXL5"/>
<gene>
    <name evidence="2" type="ORF">S06H3_36857</name>
</gene>
<reference evidence="2" key="1">
    <citation type="journal article" date="2014" name="Front. Microbiol.">
        <title>High frequency of phylogenetically diverse reductive dehalogenase-homologous genes in deep subseafloor sedimentary metagenomes.</title>
        <authorList>
            <person name="Kawai M."/>
            <person name="Futagami T."/>
            <person name="Toyoda A."/>
            <person name="Takaki Y."/>
            <person name="Nishi S."/>
            <person name="Hori S."/>
            <person name="Arai W."/>
            <person name="Tsubouchi T."/>
            <person name="Morono Y."/>
            <person name="Uchiyama I."/>
            <person name="Ito T."/>
            <person name="Fujiyama A."/>
            <person name="Inagaki F."/>
            <person name="Takami H."/>
        </authorList>
    </citation>
    <scope>NUCLEOTIDE SEQUENCE</scope>
    <source>
        <strain evidence="2">Expedition CK06-06</strain>
    </source>
</reference>
<organism evidence="2">
    <name type="scientific">marine sediment metagenome</name>
    <dbReference type="NCBI Taxonomy" id="412755"/>
    <lineage>
        <taxon>unclassified sequences</taxon>
        <taxon>metagenomes</taxon>
        <taxon>ecological metagenomes</taxon>
    </lineage>
</organism>
<evidence type="ECO:0000313" key="2">
    <source>
        <dbReference type="EMBL" id="GAI19435.1"/>
    </source>
</evidence>
<name>X1MXL5_9ZZZZ</name>